<evidence type="ECO:0000256" key="1">
    <source>
        <dbReference type="ARBA" id="ARBA00023015"/>
    </source>
</evidence>
<evidence type="ECO:0000313" key="6">
    <source>
        <dbReference type="Proteomes" id="UP000198650"/>
    </source>
</evidence>
<dbReference type="STRING" id="186116.SAMN05192569_1001269"/>
<keyword evidence="1" id="KW-0805">Transcription regulation</keyword>
<dbReference type="PANTHER" id="PTHR38445">
    <property type="entry name" value="HTH-TYPE TRANSCRIPTIONAL REPRESSOR YTRA"/>
    <property type="match status" value="1"/>
</dbReference>
<accession>A0A1I0SI41</accession>
<dbReference type="SUPFAM" id="SSF46785">
    <property type="entry name" value="Winged helix' DNA-binding domain"/>
    <property type="match status" value="1"/>
</dbReference>
<dbReference type="SMART" id="SM00345">
    <property type="entry name" value="HTH_GNTR"/>
    <property type="match status" value="1"/>
</dbReference>
<sequence>MAEEFDTTKPIYIQIMERINKKIVRNEWKAGEKLPSVREMAVETGVNPNTIQRTYSELERMGIVETRRGQGTFVTENAEVIERLRERLKRDIVADFVRNMTELGFTLDEMIATLKNYEGDEEGGEQ</sequence>
<dbReference type="Pfam" id="PF00392">
    <property type="entry name" value="GntR"/>
    <property type="match status" value="1"/>
</dbReference>
<protein>
    <submittedName>
        <fullName evidence="5">GntR family transcriptional regulator</fullName>
    </submittedName>
</protein>
<dbReference type="InterPro" id="IPR036388">
    <property type="entry name" value="WH-like_DNA-bd_sf"/>
</dbReference>
<dbReference type="CDD" id="cd07377">
    <property type="entry name" value="WHTH_GntR"/>
    <property type="match status" value="1"/>
</dbReference>
<dbReference type="Proteomes" id="UP000198650">
    <property type="component" value="Unassembled WGS sequence"/>
</dbReference>
<dbReference type="InterPro" id="IPR036390">
    <property type="entry name" value="WH_DNA-bd_sf"/>
</dbReference>
<keyword evidence="2" id="KW-0238">DNA-binding</keyword>
<name>A0A1I0SI41_9BACL</name>
<dbReference type="InterPro" id="IPR000524">
    <property type="entry name" value="Tscrpt_reg_HTH_GntR"/>
</dbReference>
<feature type="domain" description="HTH gntR-type" evidence="4">
    <location>
        <begin position="9"/>
        <end position="77"/>
    </location>
</feature>
<gene>
    <name evidence="5" type="ORF">SAMN05192569_1001269</name>
</gene>
<evidence type="ECO:0000256" key="2">
    <source>
        <dbReference type="ARBA" id="ARBA00023125"/>
    </source>
</evidence>
<evidence type="ECO:0000256" key="3">
    <source>
        <dbReference type="ARBA" id="ARBA00023163"/>
    </source>
</evidence>
<dbReference type="OrthoDB" id="362473at2"/>
<dbReference type="GO" id="GO:0003700">
    <property type="term" value="F:DNA-binding transcription factor activity"/>
    <property type="evidence" value="ECO:0007669"/>
    <property type="project" value="InterPro"/>
</dbReference>
<dbReference type="EMBL" id="FOJS01000001">
    <property type="protein sequence ID" value="SFA39159.1"/>
    <property type="molecule type" value="Genomic_DNA"/>
</dbReference>
<evidence type="ECO:0000259" key="4">
    <source>
        <dbReference type="PROSITE" id="PS50949"/>
    </source>
</evidence>
<dbReference type="GO" id="GO:0003677">
    <property type="term" value="F:DNA binding"/>
    <property type="evidence" value="ECO:0007669"/>
    <property type="project" value="UniProtKB-KW"/>
</dbReference>
<keyword evidence="3" id="KW-0804">Transcription</keyword>
<dbReference type="PANTHER" id="PTHR38445:SF6">
    <property type="entry name" value="GNTR-FAMILY TRANSCRIPTIONAL REGULATOR"/>
    <property type="match status" value="1"/>
</dbReference>
<proteinExistence type="predicted"/>
<dbReference type="PROSITE" id="PS50949">
    <property type="entry name" value="HTH_GNTR"/>
    <property type="match status" value="1"/>
</dbReference>
<organism evidence="5 6">
    <name type="scientific">Parageobacillus thermantarcticus</name>
    <dbReference type="NCBI Taxonomy" id="186116"/>
    <lineage>
        <taxon>Bacteria</taxon>
        <taxon>Bacillati</taxon>
        <taxon>Bacillota</taxon>
        <taxon>Bacilli</taxon>
        <taxon>Bacillales</taxon>
        <taxon>Anoxybacillaceae</taxon>
        <taxon>Parageobacillus</taxon>
    </lineage>
</organism>
<keyword evidence="6" id="KW-1185">Reference proteome</keyword>
<evidence type="ECO:0000313" key="5">
    <source>
        <dbReference type="EMBL" id="SFA39159.1"/>
    </source>
</evidence>
<reference evidence="6" key="1">
    <citation type="submission" date="2016-10" db="EMBL/GenBank/DDBJ databases">
        <authorList>
            <person name="Varghese N."/>
            <person name="Submissions S."/>
        </authorList>
    </citation>
    <scope>NUCLEOTIDE SEQUENCE [LARGE SCALE GENOMIC DNA]</scope>
    <source>
        <strain evidence="6">M1</strain>
    </source>
</reference>
<dbReference type="Gene3D" id="1.10.10.10">
    <property type="entry name" value="Winged helix-like DNA-binding domain superfamily/Winged helix DNA-binding domain"/>
    <property type="match status" value="1"/>
</dbReference>
<dbReference type="AlphaFoldDB" id="A0A1I0SI41"/>
<dbReference type="RefSeq" id="WP_090947596.1">
    <property type="nucleotide sequence ID" value="NZ_FOJS01000001.1"/>
</dbReference>